<gene>
    <name evidence="1" type="ORF">MANES_10G059100</name>
</gene>
<sequence length="74" mass="8815">MKPKTELESKLNRFGFIFWLEQICAHHIYIFQCNVNLCMKIKLFFSLIFFPVIGFCPGQKLNKFNYKCIQQSTS</sequence>
<dbReference type="AlphaFoldDB" id="A0A2C9V4Y7"/>
<organism evidence="1">
    <name type="scientific">Manihot esculenta</name>
    <name type="common">Cassava</name>
    <name type="synonym">Jatropha manihot</name>
    <dbReference type="NCBI Taxonomy" id="3983"/>
    <lineage>
        <taxon>Eukaryota</taxon>
        <taxon>Viridiplantae</taxon>
        <taxon>Streptophyta</taxon>
        <taxon>Embryophyta</taxon>
        <taxon>Tracheophyta</taxon>
        <taxon>Spermatophyta</taxon>
        <taxon>Magnoliopsida</taxon>
        <taxon>eudicotyledons</taxon>
        <taxon>Gunneridae</taxon>
        <taxon>Pentapetalae</taxon>
        <taxon>rosids</taxon>
        <taxon>fabids</taxon>
        <taxon>Malpighiales</taxon>
        <taxon>Euphorbiaceae</taxon>
        <taxon>Crotonoideae</taxon>
        <taxon>Manihoteae</taxon>
        <taxon>Manihot</taxon>
    </lineage>
</organism>
<protein>
    <submittedName>
        <fullName evidence="1">Uncharacterized protein</fullName>
    </submittedName>
</protein>
<accession>A0A2C9V4Y7</accession>
<dbReference type="EMBL" id="CM004396">
    <property type="protein sequence ID" value="OAY38991.1"/>
    <property type="molecule type" value="Genomic_DNA"/>
</dbReference>
<reference evidence="1" key="1">
    <citation type="submission" date="2016-02" db="EMBL/GenBank/DDBJ databases">
        <title>WGS assembly of Manihot esculenta.</title>
        <authorList>
            <person name="Bredeson J.V."/>
            <person name="Prochnik S.E."/>
            <person name="Lyons J.B."/>
            <person name="Schmutz J."/>
            <person name="Grimwood J."/>
            <person name="Vrebalov J."/>
            <person name="Bart R.S."/>
            <person name="Amuge T."/>
            <person name="Ferguson M.E."/>
            <person name="Green R."/>
            <person name="Putnam N."/>
            <person name="Stites J."/>
            <person name="Rounsley S."/>
            <person name="Rokhsar D.S."/>
        </authorList>
    </citation>
    <scope>NUCLEOTIDE SEQUENCE [LARGE SCALE GENOMIC DNA]</scope>
    <source>
        <tissue evidence="1">Leaf</tissue>
    </source>
</reference>
<proteinExistence type="predicted"/>
<evidence type="ECO:0000313" key="1">
    <source>
        <dbReference type="EMBL" id="OAY38991.1"/>
    </source>
</evidence>
<name>A0A2C9V4Y7_MANES</name>